<dbReference type="EMBL" id="JANPWB010000009">
    <property type="protein sequence ID" value="KAJ1152015.1"/>
    <property type="molecule type" value="Genomic_DNA"/>
</dbReference>
<organism evidence="2 3">
    <name type="scientific">Pleurodeles waltl</name>
    <name type="common">Iberian ribbed newt</name>
    <dbReference type="NCBI Taxonomy" id="8319"/>
    <lineage>
        <taxon>Eukaryota</taxon>
        <taxon>Metazoa</taxon>
        <taxon>Chordata</taxon>
        <taxon>Craniata</taxon>
        <taxon>Vertebrata</taxon>
        <taxon>Euteleostomi</taxon>
        <taxon>Amphibia</taxon>
        <taxon>Batrachia</taxon>
        <taxon>Caudata</taxon>
        <taxon>Salamandroidea</taxon>
        <taxon>Salamandridae</taxon>
        <taxon>Pleurodelinae</taxon>
        <taxon>Pleurodeles</taxon>
    </lineage>
</organism>
<reference evidence="2" key="1">
    <citation type="journal article" date="2022" name="bioRxiv">
        <title>Sequencing and chromosome-scale assembly of the giantPleurodeles waltlgenome.</title>
        <authorList>
            <person name="Brown T."/>
            <person name="Elewa A."/>
            <person name="Iarovenko S."/>
            <person name="Subramanian E."/>
            <person name="Araus A.J."/>
            <person name="Petzold A."/>
            <person name="Susuki M."/>
            <person name="Suzuki K.-i.T."/>
            <person name="Hayashi T."/>
            <person name="Toyoda A."/>
            <person name="Oliveira C."/>
            <person name="Osipova E."/>
            <person name="Leigh N.D."/>
            <person name="Simon A."/>
            <person name="Yun M.H."/>
        </authorList>
    </citation>
    <scope>NUCLEOTIDE SEQUENCE</scope>
    <source>
        <strain evidence="2">20211129_DDA</strain>
        <tissue evidence="2">Liver</tissue>
    </source>
</reference>
<evidence type="ECO:0000313" key="3">
    <source>
        <dbReference type="Proteomes" id="UP001066276"/>
    </source>
</evidence>
<evidence type="ECO:0000256" key="1">
    <source>
        <dbReference type="SAM" id="MobiDB-lite"/>
    </source>
</evidence>
<keyword evidence="3" id="KW-1185">Reference proteome</keyword>
<protein>
    <submittedName>
        <fullName evidence="2">Uncharacterized protein</fullName>
    </submittedName>
</protein>
<sequence>MEEESLQVLPIDDEFCQAVDASIHQAVAVAMEPFQRRLLELACACPVPTAGALDNLPSGVSLLKRSPQKRKDEKPADLGMFESLKKAFTRPNPSLEDSPQGPIELPLLPDDGDPSAEARPSHPWRPLPQSPEAYVRHA</sequence>
<comment type="caution">
    <text evidence="2">The sequence shown here is derived from an EMBL/GenBank/DDBJ whole genome shotgun (WGS) entry which is preliminary data.</text>
</comment>
<evidence type="ECO:0000313" key="2">
    <source>
        <dbReference type="EMBL" id="KAJ1152015.1"/>
    </source>
</evidence>
<accession>A0AAV7RMI4</accession>
<dbReference type="AlphaFoldDB" id="A0AAV7RMI4"/>
<name>A0AAV7RMI4_PLEWA</name>
<feature type="region of interest" description="Disordered" evidence="1">
    <location>
        <begin position="56"/>
        <end position="138"/>
    </location>
</feature>
<proteinExistence type="predicted"/>
<dbReference type="Proteomes" id="UP001066276">
    <property type="component" value="Chromosome 5"/>
</dbReference>
<gene>
    <name evidence="2" type="ORF">NDU88_004794</name>
</gene>